<organism evidence="4 5">
    <name type="scientific">Lolium multiflorum</name>
    <name type="common">Italian ryegrass</name>
    <name type="synonym">Lolium perenne subsp. multiflorum</name>
    <dbReference type="NCBI Taxonomy" id="4521"/>
    <lineage>
        <taxon>Eukaryota</taxon>
        <taxon>Viridiplantae</taxon>
        <taxon>Streptophyta</taxon>
        <taxon>Embryophyta</taxon>
        <taxon>Tracheophyta</taxon>
        <taxon>Spermatophyta</taxon>
        <taxon>Magnoliopsida</taxon>
        <taxon>Liliopsida</taxon>
        <taxon>Poales</taxon>
        <taxon>Poaceae</taxon>
        <taxon>BOP clade</taxon>
        <taxon>Pooideae</taxon>
        <taxon>Poodae</taxon>
        <taxon>Poeae</taxon>
        <taxon>Poeae Chloroplast Group 2 (Poeae type)</taxon>
        <taxon>Loliodinae</taxon>
        <taxon>Loliinae</taxon>
        <taxon>Lolium</taxon>
    </lineage>
</organism>
<feature type="region of interest" description="Disordered" evidence="2">
    <location>
        <begin position="286"/>
        <end position="373"/>
    </location>
</feature>
<dbReference type="EMBL" id="JAUUTY010000004">
    <property type="protein sequence ID" value="KAK1652533.1"/>
    <property type="molecule type" value="Genomic_DNA"/>
</dbReference>
<feature type="region of interest" description="Disordered" evidence="2">
    <location>
        <begin position="411"/>
        <end position="438"/>
    </location>
</feature>
<proteinExistence type="predicted"/>
<comment type="caution">
    <text evidence="4">The sequence shown here is derived from an EMBL/GenBank/DDBJ whole genome shotgun (WGS) entry which is preliminary data.</text>
</comment>
<accession>A0AAD8WDU0</accession>
<feature type="compositionally biased region" description="Low complexity" evidence="2">
    <location>
        <begin position="425"/>
        <end position="437"/>
    </location>
</feature>
<evidence type="ECO:0000256" key="2">
    <source>
        <dbReference type="SAM" id="MobiDB-lite"/>
    </source>
</evidence>
<evidence type="ECO:0000313" key="5">
    <source>
        <dbReference type="Proteomes" id="UP001231189"/>
    </source>
</evidence>
<protein>
    <recommendedName>
        <fullName evidence="3">Transposase (putative) gypsy type domain-containing protein</fullName>
    </recommendedName>
</protein>
<evidence type="ECO:0000313" key="4">
    <source>
        <dbReference type="EMBL" id="KAK1652533.1"/>
    </source>
</evidence>
<reference evidence="4" key="1">
    <citation type="submission" date="2023-07" db="EMBL/GenBank/DDBJ databases">
        <title>A chromosome-level genome assembly of Lolium multiflorum.</title>
        <authorList>
            <person name="Chen Y."/>
            <person name="Copetti D."/>
            <person name="Kolliker R."/>
            <person name="Studer B."/>
        </authorList>
    </citation>
    <scope>NUCLEOTIDE SEQUENCE</scope>
    <source>
        <strain evidence="4">02402/16</strain>
        <tissue evidence="4">Leaf</tissue>
    </source>
</reference>
<feature type="compositionally biased region" description="Low complexity" evidence="2">
    <location>
        <begin position="304"/>
        <end position="324"/>
    </location>
</feature>
<dbReference type="PANTHER" id="PTHR33026:SF7">
    <property type="entry name" value="OS03G0100275 PROTEIN"/>
    <property type="match status" value="1"/>
</dbReference>
<dbReference type="AlphaFoldDB" id="A0AAD8WDU0"/>
<feature type="compositionally biased region" description="Polar residues" evidence="2">
    <location>
        <begin position="346"/>
        <end position="357"/>
    </location>
</feature>
<name>A0AAD8WDU0_LOLMU</name>
<dbReference type="Pfam" id="PF04195">
    <property type="entry name" value="Transposase_28"/>
    <property type="match status" value="1"/>
</dbReference>
<feature type="coiled-coil region" evidence="1">
    <location>
        <begin position="495"/>
        <end position="539"/>
    </location>
</feature>
<dbReference type="Proteomes" id="UP001231189">
    <property type="component" value="Unassembled WGS sequence"/>
</dbReference>
<keyword evidence="5" id="KW-1185">Reference proteome</keyword>
<feature type="domain" description="Transposase (putative) gypsy type" evidence="3">
    <location>
        <begin position="53"/>
        <end position="120"/>
    </location>
</feature>
<gene>
    <name evidence="4" type="ORF">QYE76_070338</name>
</gene>
<dbReference type="PANTHER" id="PTHR33026">
    <property type="entry name" value="OS06G0360600 PROTEIN"/>
    <property type="match status" value="1"/>
</dbReference>
<keyword evidence="1" id="KW-0175">Coiled coil</keyword>
<dbReference type="InterPro" id="IPR007321">
    <property type="entry name" value="Transposase_28"/>
</dbReference>
<evidence type="ECO:0000256" key="1">
    <source>
        <dbReference type="SAM" id="Coils"/>
    </source>
</evidence>
<sequence length="708" mass="79314">MATEDLKLSEWERSKVSNQDTNLLKKLGFMKKKETLRLPGDKSFPTPGIGFRVTFSDHLIRGLSAPIHKFLRGLLFVYGLQLHQLTPNSILHISIFITLCECFLGTHPNWALWKRIFLFRRNSSHNTAYNMGGVVICVRPDVEYFDVKFPDFVQGWRKKWFYIREEDIDSQEYNIAPFNGSQKILRRRSWDAEATNEEKSATEALMKRIHELQNTRGKELSGIQITAYFLRIRVQPLQARKNPLWMYAGDKDVDRVSKDLSVKDLEKLVRKISLLSKKDAIPTSCRVVPYSGTNTLPQVPSRPVSEVAVSRKSAASSESEASESTQSIPSAVSPRNKRKRGDAEGSGTSKLSSSPVEETSPEGTAPEETEPFNAYDAALISSGDEEEEEPAANVTAPMSMSHTLALLETHRTAEETSTPHQDLQRSTPATSPRASSPKRARIELGGEFNIAGSSTTPPLDDPLMQPFLNLGTQFIGYRNTVIGLKDALLAADKRADDLAVKLKESEEAREKAEKDASSIEHLRKRLHKAETALSDKITQQIAHEENVTSRLESLNRRFVRKMSQDFELQKPEDNHLLDALSLLEIYGDLVRRSIFDAQTAFSRLFSYFSPKTKQPDTFAALAKSFVPQEDLGLALRQENLKIGMEGTIALVAESQQSVDWAKVGAATKLKQDKWPALIRAAKPHSKKFLAFLGYKPTPSSSSAKPEVK</sequence>
<evidence type="ECO:0000259" key="3">
    <source>
        <dbReference type="Pfam" id="PF04195"/>
    </source>
</evidence>